<evidence type="ECO:0000313" key="3">
    <source>
        <dbReference type="EMBL" id="GBG69184.1"/>
    </source>
</evidence>
<comment type="caution">
    <text evidence="3">The sequence shown here is derived from an EMBL/GenBank/DDBJ whole genome shotgun (WGS) entry which is preliminary data.</text>
</comment>
<gene>
    <name evidence="3" type="ORF">CBR_g3883</name>
</gene>
<keyword evidence="4" id="KW-1185">Reference proteome</keyword>
<feature type="region of interest" description="Disordered" evidence="2">
    <location>
        <begin position="39"/>
        <end position="61"/>
    </location>
</feature>
<name>A0A388KGJ3_CHABU</name>
<keyword evidence="1" id="KW-0175">Coiled coil</keyword>
<feature type="region of interest" description="Disordered" evidence="2">
    <location>
        <begin position="325"/>
        <end position="370"/>
    </location>
</feature>
<feature type="coiled-coil region" evidence="1">
    <location>
        <begin position="103"/>
        <end position="137"/>
    </location>
</feature>
<proteinExistence type="predicted"/>
<accession>A0A388KGJ3</accession>
<reference evidence="3 4" key="1">
    <citation type="journal article" date="2018" name="Cell">
        <title>The Chara Genome: Secondary Complexity and Implications for Plant Terrestrialization.</title>
        <authorList>
            <person name="Nishiyama T."/>
            <person name="Sakayama H."/>
            <person name="Vries J.D."/>
            <person name="Buschmann H."/>
            <person name="Saint-Marcoux D."/>
            <person name="Ullrich K.K."/>
            <person name="Haas F.B."/>
            <person name="Vanderstraeten L."/>
            <person name="Becker D."/>
            <person name="Lang D."/>
            <person name="Vosolsobe S."/>
            <person name="Rombauts S."/>
            <person name="Wilhelmsson P.K.I."/>
            <person name="Janitza P."/>
            <person name="Kern R."/>
            <person name="Heyl A."/>
            <person name="Rumpler F."/>
            <person name="Villalobos L.I.A.C."/>
            <person name="Clay J.M."/>
            <person name="Skokan R."/>
            <person name="Toyoda A."/>
            <person name="Suzuki Y."/>
            <person name="Kagoshima H."/>
            <person name="Schijlen E."/>
            <person name="Tajeshwar N."/>
            <person name="Catarino B."/>
            <person name="Hetherington A.J."/>
            <person name="Saltykova A."/>
            <person name="Bonnot C."/>
            <person name="Breuninger H."/>
            <person name="Symeonidi A."/>
            <person name="Radhakrishnan G.V."/>
            <person name="Van Nieuwerburgh F."/>
            <person name="Deforce D."/>
            <person name="Chang C."/>
            <person name="Karol K.G."/>
            <person name="Hedrich R."/>
            <person name="Ulvskov P."/>
            <person name="Glockner G."/>
            <person name="Delwiche C.F."/>
            <person name="Petrasek J."/>
            <person name="Van de Peer Y."/>
            <person name="Friml J."/>
            <person name="Beilby M."/>
            <person name="Dolan L."/>
            <person name="Kohara Y."/>
            <person name="Sugano S."/>
            <person name="Fujiyama A."/>
            <person name="Delaux P.-M."/>
            <person name="Quint M."/>
            <person name="TheiBen G."/>
            <person name="Hagemann M."/>
            <person name="Harholt J."/>
            <person name="Dunand C."/>
            <person name="Zachgo S."/>
            <person name="Langdale J."/>
            <person name="Maumus F."/>
            <person name="Straeten D.V.D."/>
            <person name="Gould S.B."/>
            <person name="Rensing S.A."/>
        </authorList>
    </citation>
    <scope>NUCLEOTIDE SEQUENCE [LARGE SCALE GENOMIC DNA]</scope>
    <source>
        <strain evidence="3 4">S276</strain>
    </source>
</reference>
<dbReference type="Proteomes" id="UP000265515">
    <property type="component" value="Unassembled WGS sequence"/>
</dbReference>
<evidence type="ECO:0000313" key="4">
    <source>
        <dbReference type="Proteomes" id="UP000265515"/>
    </source>
</evidence>
<feature type="compositionally biased region" description="Basic and acidic residues" evidence="2">
    <location>
        <begin position="39"/>
        <end position="55"/>
    </location>
</feature>
<evidence type="ECO:0000256" key="2">
    <source>
        <dbReference type="SAM" id="MobiDB-lite"/>
    </source>
</evidence>
<feature type="compositionally biased region" description="Basic and acidic residues" evidence="2">
    <location>
        <begin position="260"/>
        <end position="272"/>
    </location>
</feature>
<dbReference type="EMBL" id="BFEA01000111">
    <property type="protein sequence ID" value="GBG69184.1"/>
    <property type="molecule type" value="Genomic_DNA"/>
</dbReference>
<feature type="compositionally biased region" description="Acidic residues" evidence="2">
    <location>
        <begin position="361"/>
        <end position="370"/>
    </location>
</feature>
<sequence length="370" mass="42731">MVPKQSWWKLNQEKLDRVFEFMASELEARQEAIREKERLLKEEEEKRKAKEAKEKALRKRKERQDFEERIGSIVGSKINDACELFLGKSYAQRHVSAPDASRRSHIEVERERLERQVDTLRREYETIKKNMDELSRTVKMSGNTLKRSGTGVCITSPPEAPSSGKAKVVGVGTPTSDDFQKLLKAFHTVKEGKRITDMDVQALRERFERVVSKLGRQGRTPRSNLSRRMNEALDDDDQDAQEMHEDGVDDLTLRPPPPKRVSERLASKNAATERAEFLKETKKYLKRLKKHGLQILCGKEGITFVTCEQAINEIDELRASLAFDLRPQPRPARQAQDSEVEEPKEDDQDRLDEQATQHVDIDEDEPIVRE</sequence>
<evidence type="ECO:0000256" key="1">
    <source>
        <dbReference type="SAM" id="Coils"/>
    </source>
</evidence>
<feature type="region of interest" description="Disordered" evidence="2">
    <location>
        <begin position="244"/>
        <end position="272"/>
    </location>
</feature>
<feature type="compositionally biased region" description="Acidic residues" evidence="2">
    <location>
        <begin position="338"/>
        <end position="350"/>
    </location>
</feature>
<dbReference type="Gramene" id="GBG69184">
    <property type="protein sequence ID" value="GBG69184"/>
    <property type="gene ID" value="CBR_g3883"/>
</dbReference>
<dbReference type="AlphaFoldDB" id="A0A388KGJ3"/>
<feature type="region of interest" description="Disordered" evidence="2">
    <location>
        <begin position="149"/>
        <end position="168"/>
    </location>
</feature>
<protein>
    <submittedName>
        <fullName evidence="3">Uncharacterized protein</fullName>
    </submittedName>
</protein>
<organism evidence="3 4">
    <name type="scientific">Chara braunii</name>
    <name type="common">Braun's stonewort</name>
    <dbReference type="NCBI Taxonomy" id="69332"/>
    <lineage>
        <taxon>Eukaryota</taxon>
        <taxon>Viridiplantae</taxon>
        <taxon>Streptophyta</taxon>
        <taxon>Charophyceae</taxon>
        <taxon>Charales</taxon>
        <taxon>Characeae</taxon>
        <taxon>Chara</taxon>
    </lineage>
</organism>